<dbReference type="AlphaFoldDB" id="A0A6J1G5E3"/>
<evidence type="ECO:0000259" key="5">
    <source>
        <dbReference type="Pfam" id="PF00891"/>
    </source>
</evidence>
<evidence type="ECO:0000313" key="7">
    <source>
        <dbReference type="Proteomes" id="UP000504609"/>
    </source>
</evidence>
<dbReference type="Pfam" id="PF08100">
    <property type="entry name" value="Dimerisation"/>
    <property type="match status" value="1"/>
</dbReference>
<dbReference type="PROSITE" id="PS51683">
    <property type="entry name" value="SAM_OMT_II"/>
    <property type="match status" value="1"/>
</dbReference>
<evidence type="ECO:0000256" key="4">
    <source>
        <dbReference type="SAM" id="MobiDB-lite"/>
    </source>
</evidence>
<dbReference type="GO" id="GO:0008171">
    <property type="term" value="F:O-methyltransferase activity"/>
    <property type="evidence" value="ECO:0007669"/>
    <property type="project" value="InterPro"/>
</dbReference>
<dbReference type="GO" id="GO:0046983">
    <property type="term" value="F:protein dimerization activity"/>
    <property type="evidence" value="ECO:0007669"/>
    <property type="project" value="InterPro"/>
</dbReference>
<keyword evidence="2" id="KW-0808">Transferase</keyword>
<dbReference type="InterPro" id="IPR016461">
    <property type="entry name" value="COMT-like"/>
</dbReference>
<dbReference type="Gene3D" id="1.10.10.10">
    <property type="entry name" value="Winged helix-like DNA-binding domain superfamily/Winged helix DNA-binding domain"/>
    <property type="match status" value="1"/>
</dbReference>
<dbReference type="PANTHER" id="PTHR11746">
    <property type="entry name" value="O-METHYLTRANSFERASE"/>
    <property type="match status" value="1"/>
</dbReference>
<evidence type="ECO:0000256" key="1">
    <source>
        <dbReference type="ARBA" id="ARBA00022603"/>
    </source>
</evidence>
<accession>A0A6J1G5E3</accession>
<dbReference type="InterPro" id="IPR029063">
    <property type="entry name" value="SAM-dependent_MTases_sf"/>
</dbReference>
<protein>
    <submittedName>
        <fullName evidence="8">Caffeic acid 3-O-methyltransferase</fullName>
    </submittedName>
</protein>
<feature type="domain" description="O-methyltransferase dimerisation" evidence="6">
    <location>
        <begin position="32"/>
        <end position="122"/>
    </location>
</feature>
<name>A0A6J1G5E3_CUCMO</name>
<evidence type="ECO:0000313" key="8">
    <source>
        <dbReference type="RefSeq" id="XP_022946930.1"/>
    </source>
</evidence>
<dbReference type="InterPro" id="IPR036388">
    <property type="entry name" value="WH-like_DNA-bd_sf"/>
</dbReference>
<dbReference type="SUPFAM" id="SSF53335">
    <property type="entry name" value="S-adenosyl-L-methionine-dependent methyltransferases"/>
    <property type="match status" value="1"/>
</dbReference>
<dbReference type="GO" id="GO:0032259">
    <property type="term" value="P:methylation"/>
    <property type="evidence" value="ECO:0007669"/>
    <property type="project" value="UniProtKB-KW"/>
</dbReference>
<dbReference type="GeneID" id="111450928"/>
<dbReference type="Pfam" id="PF00891">
    <property type="entry name" value="Methyltransf_2"/>
    <property type="match status" value="1"/>
</dbReference>
<dbReference type="Gene3D" id="3.40.50.150">
    <property type="entry name" value="Vaccinia Virus protein VP39"/>
    <property type="match status" value="1"/>
</dbReference>
<dbReference type="InterPro" id="IPR036390">
    <property type="entry name" value="WH_DNA-bd_sf"/>
</dbReference>
<dbReference type="SUPFAM" id="SSF46785">
    <property type="entry name" value="Winged helix' DNA-binding domain"/>
    <property type="match status" value="1"/>
</dbReference>
<evidence type="ECO:0000259" key="6">
    <source>
        <dbReference type="Pfam" id="PF08100"/>
    </source>
</evidence>
<keyword evidence="3" id="KW-0949">S-adenosyl-L-methionine</keyword>
<dbReference type="PIRSF" id="PIRSF005739">
    <property type="entry name" value="O-mtase"/>
    <property type="match status" value="1"/>
</dbReference>
<dbReference type="KEGG" id="cmos:111450928"/>
<evidence type="ECO:0000256" key="3">
    <source>
        <dbReference type="ARBA" id="ARBA00022691"/>
    </source>
</evidence>
<evidence type="ECO:0000256" key="2">
    <source>
        <dbReference type="ARBA" id="ARBA00022679"/>
    </source>
</evidence>
<feature type="domain" description="O-methyltransferase C-terminal" evidence="5">
    <location>
        <begin position="150"/>
        <end position="352"/>
    </location>
</feature>
<dbReference type="Proteomes" id="UP000504609">
    <property type="component" value="Unplaced"/>
</dbReference>
<dbReference type="InterPro" id="IPR012967">
    <property type="entry name" value="COMT_dimerisation"/>
</dbReference>
<gene>
    <name evidence="8" type="primary">LOC111450928</name>
</gene>
<organism evidence="7 8">
    <name type="scientific">Cucurbita moschata</name>
    <name type="common">Winter crookneck squash</name>
    <name type="synonym">Cucurbita pepo var. moschata</name>
    <dbReference type="NCBI Taxonomy" id="3662"/>
    <lineage>
        <taxon>Eukaryota</taxon>
        <taxon>Viridiplantae</taxon>
        <taxon>Streptophyta</taxon>
        <taxon>Embryophyta</taxon>
        <taxon>Tracheophyta</taxon>
        <taxon>Spermatophyta</taxon>
        <taxon>Magnoliopsida</taxon>
        <taxon>eudicotyledons</taxon>
        <taxon>Gunneridae</taxon>
        <taxon>Pentapetalae</taxon>
        <taxon>rosids</taxon>
        <taxon>fabids</taxon>
        <taxon>Cucurbitales</taxon>
        <taxon>Cucurbitaceae</taxon>
        <taxon>Cucurbiteae</taxon>
        <taxon>Cucurbita</taxon>
    </lineage>
</organism>
<keyword evidence="1" id="KW-0489">Methyltransferase</keyword>
<proteinExistence type="predicted"/>
<dbReference type="InterPro" id="IPR001077">
    <property type="entry name" value="COMT_C"/>
</dbReference>
<sequence length="370" mass="40700">MVVGKENPPMEKESANTVAGSESHKRARLAILELANMISVPMSLNAVVRLNIADAIWQGGSNFPLSASEILARVVPSGGDADNLERILRMLTSYGVFEEHLNPNSSDRRYSLTDVGKTLVTDSDGLSYASYVLQHHQDALMRAWPRVHEAAIDASTEPFVRANGEAAYSYYGKNEEMNLLMQRAMAGVSVPFMKAVLDGYDGFGGVEKLVDVGGSAGDCLRMILQKYPHIKEGINFDLPEVVARAPSIPGVTHVGGDMFKSVPTGDAIFMKWVLSTWTDDECKMILENCCKSLPAGGKLIACEPTVPEKTDDSHRTRALLANDVFIMTIYSAKSKQRTEDQFRQLGLSVGFSALRSFHVDYFYCVLEFEK</sequence>
<feature type="region of interest" description="Disordered" evidence="4">
    <location>
        <begin position="1"/>
        <end position="21"/>
    </location>
</feature>
<dbReference type="RefSeq" id="XP_022946930.1">
    <property type="nucleotide sequence ID" value="XM_023091162.1"/>
</dbReference>
<keyword evidence="7" id="KW-1185">Reference proteome</keyword>
<reference evidence="8" key="1">
    <citation type="submission" date="2025-08" db="UniProtKB">
        <authorList>
            <consortium name="RefSeq"/>
        </authorList>
    </citation>
    <scope>IDENTIFICATION</scope>
    <source>
        <tissue evidence="8">Young leaves</tissue>
    </source>
</reference>